<keyword evidence="1" id="KW-1133">Transmembrane helix</keyword>
<dbReference type="OrthoDB" id="434363at2759"/>
<proteinExistence type="predicted"/>
<dbReference type="AlphaFoldDB" id="A0A9P1FKJ0"/>
<feature type="transmembrane region" description="Helical" evidence="1">
    <location>
        <begin position="97"/>
        <end position="116"/>
    </location>
</feature>
<evidence type="ECO:0000313" key="4">
    <source>
        <dbReference type="Proteomes" id="UP001152797"/>
    </source>
</evidence>
<feature type="transmembrane region" description="Helical" evidence="1">
    <location>
        <begin position="161"/>
        <end position="181"/>
    </location>
</feature>
<protein>
    <submittedName>
        <fullName evidence="2">Uncharacterized protein</fullName>
    </submittedName>
</protein>
<organism evidence="2">
    <name type="scientific">Cladocopium goreaui</name>
    <dbReference type="NCBI Taxonomy" id="2562237"/>
    <lineage>
        <taxon>Eukaryota</taxon>
        <taxon>Sar</taxon>
        <taxon>Alveolata</taxon>
        <taxon>Dinophyceae</taxon>
        <taxon>Suessiales</taxon>
        <taxon>Symbiodiniaceae</taxon>
        <taxon>Cladocopium</taxon>
    </lineage>
</organism>
<comment type="caution">
    <text evidence="2">The sequence shown here is derived from an EMBL/GenBank/DDBJ whole genome shotgun (WGS) entry which is preliminary data.</text>
</comment>
<sequence length="426" mass="44949">MPPRGVSESSLPSRAPSTLFGCEALPKSLHDPFATQSLQGRAESAQDGVAQAAASERSQLVQAWGVAGVVLYLSYGVFKVVPIVLDGLGALSEPWQWGLLVVTLLFFAYVEGYRGFQLGFSPRVVSRAWVVSEEIEEAPVWHKVLAPAFCIGYFHGTDKRVITSWAVTTVIFAVVIGVKQLDNPYRAIIDAGVIVGLMWGILSIIVLYLASLQSQKPPEFDPVRGPLLALPLLAAVAFCDDEFLAARRGEPHGPSDFLEIPPDETGPPMPPAPLVPPSPTACSVFPRCHALGLTGACCPPAEGTPALGCCEGGPGCTAYPACVALGLSDCCSSEDLQPHACCAAGAGACEAYQACVDSGLVGTCCPTEGPRHPCCRGIVVPQQNKLAESRFCSSHPQCVELDLDEGAACCPTIDEIYLECCNETDS</sequence>
<accession>A0A9P1FKJ0</accession>
<feature type="transmembrane region" description="Helical" evidence="1">
    <location>
        <begin position="63"/>
        <end position="85"/>
    </location>
</feature>
<evidence type="ECO:0000256" key="1">
    <source>
        <dbReference type="SAM" id="Phobius"/>
    </source>
</evidence>
<gene>
    <name evidence="2" type="ORF">C1SCF055_LOCUS7446</name>
</gene>
<dbReference type="EMBL" id="CAMXCT020000491">
    <property type="protein sequence ID" value="CAL1132878.1"/>
    <property type="molecule type" value="Genomic_DNA"/>
</dbReference>
<reference evidence="3 4" key="2">
    <citation type="submission" date="2024-05" db="EMBL/GenBank/DDBJ databases">
        <authorList>
            <person name="Chen Y."/>
            <person name="Shah S."/>
            <person name="Dougan E. K."/>
            <person name="Thang M."/>
            <person name="Chan C."/>
        </authorList>
    </citation>
    <scope>NUCLEOTIDE SEQUENCE [LARGE SCALE GENOMIC DNA]</scope>
</reference>
<keyword evidence="4" id="KW-1185">Reference proteome</keyword>
<dbReference type="EMBL" id="CAMXCT030000491">
    <property type="protein sequence ID" value="CAL4766815.1"/>
    <property type="molecule type" value="Genomic_DNA"/>
</dbReference>
<keyword evidence="1" id="KW-0812">Transmembrane</keyword>
<name>A0A9P1FKJ0_9DINO</name>
<reference evidence="2" key="1">
    <citation type="submission" date="2022-10" db="EMBL/GenBank/DDBJ databases">
        <authorList>
            <person name="Chen Y."/>
            <person name="Dougan E. K."/>
            <person name="Chan C."/>
            <person name="Rhodes N."/>
            <person name="Thang M."/>
        </authorList>
    </citation>
    <scope>NUCLEOTIDE SEQUENCE</scope>
</reference>
<feature type="transmembrane region" description="Helical" evidence="1">
    <location>
        <begin position="187"/>
        <end position="210"/>
    </location>
</feature>
<evidence type="ECO:0000313" key="2">
    <source>
        <dbReference type="EMBL" id="CAI3979503.1"/>
    </source>
</evidence>
<keyword evidence="1" id="KW-0472">Membrane</keyword>
<evidence type="ECO:0000313" key="3">
    <source>
        <dbReference type="EMBL" id="CAL4766815.1"/>
    </source>
</evidence>
<dbReference type="Proteomes" id="UP001152797">
    <property type="component" value="Unassembled WGS sequence"/>
</dbReference>
<dbReference type="EMBL" id="CAMXCT010000491">
    <property type="protein sequence ID" value="CAI3979503.1"/>
    <property type="molecule type" value="Genomic_DNA"/>
</dbReference>